<feature type="region of interest" description="Disordered" evidence="1">
    <location>
        <begin position="49"/>
        <end position="72"/>
    </location>
</feature>
<accession>A0AAE1SU56</accession>
<evidence type="ECO:0000313" key="2">
    <source>
        <dbReference type="EMBL" id="KAK4376155.1"/>
    </source>
</evidence>
<dbReference type="AlphaFoldDB" id="A0AAE1SU56"/>
<dbReference type="Proteomes" id="UP001291623">
    <property type="component" value="Unassembled WGS sequence"/>
</dbReference>
<proteinExistence type="predicted"/>
<comment type="caution">
    <text evidence="2">The sequence shown here is derived from an EMBL/GenBank/DDBJ whole genome shotgun (WGS) entry which is preliminary data.</text>
</comment>
<evidence type="ECO:0000256" key="1">
    <source>
        <dbReference type="SAM" id="MobiDB-lite"/>
    </source>
</evidence>
<keyword evidence="3" id="KW-1185">Reference proteome</keyword>
<protein>
    <submittedName>
        <fullName evidence="2">Uncharacterized protein</fullName>
    </submittedName>
</protein>
<gene>
    <name evidence="2" type="ORF">RND71_006832</name>
</gene>
<dbReference type="EMBL" id="JAVYJV010000003">
    <property type="protein sequence ID" value="KAK4376155.1"/>
    <property type="molecule type" value="Genomic_DNA"/>
</dbReference>
<organism evidence="2 3">
    <name type="scientific">Anisodus tanguticus</name>
    <dbReference type="NCBI Taxonomy" id="243964"/>
    <lineage>
        <taxon>Eukaryota</taxon>
        <taxon>Viridiplantae</taxon>
        <taxon>Streptophyta</taxon>
        <taxon>Embryophyta</taxon>
        <taxon>Tracheophyta</taxon>
        <taxon>Spermatophyta</taxon>
        <taxon>Magnoliopsida</taxon>
        <taxon>eudicotyledons</taxon>
        <taxon>Gunneridae</taxon>
        <taxon>Pentapetalae</taxon>
        <taxon>asterids</taxon>
        <taxon>lamiids</taxon>
        <taxon>Solanales</taxon>
        <taxon>Solanaceae</taxon>
        <taxon>Solanoideae</taxon>
        <taxon>Hyoscyameae</taxon>
        <taxon>Anisodus</taxon>
    </lineage>
</organism>
<evidence type="ECO:0000313" key="3">
    <source>
        <dbReference type="Proteomes" id="UP001291623"/>
    </source>
</evidence>
<sequence>MEWFYNMMTTGISWGDSKHVFHLQSELNGALTEAMSLRTQLSEPLSLPSLLQSSPFTPENHEFHHSQNSSEHNAYANTSDALLILPEAADYRFQETEVLPQFHCLT</sequence>
<name>A0AAE1SU56_9SOLA</name>
<reference evidence="2" key="1">
    <citation type="submission" date="2023-12" db="EMBL/GenBank/DDBJ databases">
        <title>Genome assembly of Anisodus tanguticus.</title>
        <authorList>
            <person name="Wang Y.-J."/>
        </authorList>
    </citation>
    <scope>NUCLEOTIDE SEQUENCE</scope>
    <source>
        <strain evidence="2">KB-2021</strain>
        <tissue evidence="2">Leaf</tissue>
    </source>
</reference>